<sequence>MPAQTLTRTAKRLAVTVAAVAATLGFCSTAADASVYSSCTMSRCDAARSADSTWESLGYPGSRGWYDWPGGDCNFAGGTYSNREGELPAGHPYQEFDVYPRACGAARDAYRIVVDMSTGAVWFSPDHYSNFYRL</sequence>
<proteinExistence type="predicted"/>
<accession>A0ABV0LSW6</accession>
<evidence type="ECO:0000313" key="4">
    <source>
        <dbReference type="EMBL" id="MEQ0565405.1"/>
    </source>
</evidence>
<evidence type="ECO:0000313" key="5">
    <source>
        <dbReference type="Proteomes" id="UP001440984"/>
    </source>
</evidence>
<dbReference type="Pfam" id="PF00545">
    <property type="entry name" value="Ribonuclease"/>
    <property type="match status" value="1"/>
</dbReference>
<dbReference type="Proteomes" id="UP001440984">
    <property type="component" value="Unassembled WGS sequence"/>
</dbReference>
<keyword evidence="5" id="KW-1185">Reference proteome</keyword>
<comment type="caution">
    <text evidence="4">The sequence shown here is derived from an EMBL/GenBank/DDBJ whole genome shotgun (WGS) entry which is preliminary data.</text>
</comment>
<organism evidence="4 5">
    <name type="scientific">Amycolatopsis melonis</name>
    <dbReference type="NCBI Taxonomy" id="3156488"/>
    <lineage>
        <taxon>Bacteria</taxon>
        <taxon>Bacillati</taxon>
        <taxon>Actinomycetota</taxon>
        <taxon>Actinomycetes</taxon>
        <taxon>Pseudonocardiales</taxon>
        <taxon>Pseudonocardiaceae</taxon>
        <taxon>Amycolatopsis</taxon>
    </lineage>
</organism>
<dbReference type="SUPFAM" id="SSF53933">
    <property type="entry name" value="Microbial ribonucleases"/>
    <property type="match status" value="1"/>
</dbReference>
<dbReference type="RefSeq" id="WP_348956491.1">
    <property type="nucleotide sequence ID" value="NZ_JBDZYD010000020.1"/>
</dbReference>
<dbReference type="Gene3D" id="3.10.450.30">
    <property type="entry name" value="Microbial ribonucleases"/>
    <property type="match status" value="1"/>
</dbReference>
<keyword evidence="1" id="KW-0540">Nuclease</keyword>
<dbReference type="InterPro" id="IPR000026">
    <property type="entry name" value="N1-like"/>
</dbReference>
<keyword evidence="2" id="KW-0378">Hydrolase</keyword>
<keyword evidence="3" id="KW-0732">Signal</keyword>
<evidence type="ECO:0000256" key="2">
    <source>
        <dbReference type="ARBA" id="ARBA00022801"/>
    </source>
</evidence>
<evidence type="ECO:0000256" key="3">
    <source>
        <dbReference type="SAM" id="SignalP"/>
    </source>
</evidence>
<name>A0ABV0LSW6_9PSEU</name>
<gene>
    <name evidence="4" type="ORF">ABJI51_40545</name>
</gene>
<dbReference type="EMBL" id="JBDZYD010000020">
    <property type="protein sequence ID" value="MEQ0565405.1"/>
    <property type="molecule type" value="Genomic_DNA"/>
</dbReference>
<feature type="signal peptide" evidence="3">
    <location>
        <begin position="1"/>
        <end position="33"/>
    </location>
</feature>
<dbReference type="InterPro" id="IPR016191">
    <property type="entry name" value="Ribonuclease/ribotoxin"/>
</dbReference>
<reference evidence="4 5" key="1">
    <citation type="submission" date="2024-05" db="EMBL/GenBank/DDBJ databases">
        <authorList>
            <person name="Zhao H."/>
            <person name="Xu Y."/>
            <person name="Lin S."/>
            <person name="Spain J.C."/>
            <person name="Zhou N.-Y."/>
        </authorList>
    </citation>
    <scope>NUCLEOTIDE SEQUENCE [LARGE SCALE GENOMIC DNA]</scope>
    <source>
        <strain evidence="4 5">NEAU-NG30</strain>
    </source>
</reference>
<protein>
    <submittedName>
        <fullName evidence="4">Ribonuclease domain-containing protein</fullName>
    </submittedName>
</protein>
<feature type="chain" id="PRO_5045334722" evidence="3">
    <location>
        <begin position="34"/>
        <end position="134"/>
    </location>
</feature>
<evidence type="ECO:0000256" key="1">
    <source>
        <dbReference type="ARBA" id="ARBA00022722"/>
    </source>
</evidence>